<evidence type="ECO:0000256" key="20">
    <source>
        <dbReference type="RuleBase" id="RU366027"/>
    </source>
</evidence>
<keyword evidence="12 20" id="KW-0378">Hydrolase</keyword>
<keyword evidence="15 20" id="KW-0443">Lipid metabolism</keyword>
<evidence type="ECO:0000313" key="22">
    <source>
        <dbReference type="EMBL" id="KEI70892.1"/>
    </source>
</evidence>
<evidence type="ECO:0000256" key="16">
    <source>
        <dbReference type="ARBA" id="ARBA00023136"/>
    </source>
</evidence>
<keyword evidence="14 20" id="KW-0442">Lipid degradation</keyword>
<organism evidence="22 23">
    <name type="scientific">Endozoicomonas elysicola</name>
    <dbReference type="NCBI Taxonomy" id="305900"/>
    <lineage>
        <taxon>Bacteria</taxon>
        <taxon>Pseudomonadati</taxon>
        <taxon>Pseudomonadota</taxon>
        <taxon>Gammaproteobacteria</taxon>
        <taxon>Oceanospirillales</taxon>
        <taxon>Endozoicomonadaceae</taxon>
        <taxon>Endozoicomonas</taxon>
    </lineage>
</organism>
<evidence type="ECO:0000256" key="18">
    <source>
        <dbReference type="PIRSR" id="PIRSR603187-1"/>
    </source>
</evidence>
<evidence type="ECO:0000256" key="1">
    <source>
        <dbReference type="ARBA" id="ARBA00000111"/>
    </source>
</evidence>
<comment type="function">
    <text evidence="20">Hydrolysis of phosphatidylcholine with phospholipase A2 (EC 3.1.1.4) and phospholipase A1 (EC 3.1.1.32) activities.</text>
</comment>
<feature type="active site" description="Proton acceptor" evidence="18">
    <location>
        <position position="194"/>
    </location>
</feature>
<evidence type="ECO:0000256" key="8">
    <source>
        <dbReference type="ARBA" id="ARBA00022452"/>
    </source>
</evidence>
<protein>
    <recommendedName>
        <fullName evidence="7 20">Phospholipase A1</fullName>
        <ecNumber evidence="5 20">3.1.1.32</ecNumber>
        <ecNumber evidence="6 20">3.1.1.4</ecNumber>
    </recommendedName>
    <alternativeName>
        <fullName evidence="20">Phosphatidylcholine 1-acylhydrolase</fullName>
    </alternativeName>
</protein>
<dbReference type="GO" id="GO:0016042">
    <property type="term" value="P:lipid catabolic process"/>
    <property type="evidence" value="ECO:0007669"/>
    <property type="project" value="UniProtKB-KW"/>
</dbReference>
<dbReference type="InterPro" id="IPR036541">
    <property type="entry name" value="PLipase_A1_sf"/>
</dbReference>
<comment type="cofactor">
    <cofactor evidence="20">
        <name>Ca(2+)</name>
        <dbReference type="ChEBI" id="CHEBI:29108"/>
    </cofactor>
    <text evidence="20">Binds 1 Ca(2+) ion per monomer. In the dimeric form the Ca(2+) is bound by different amino acids with binding of each Ca(2+) shared with ligands coming from each monomer. The Ca(2+) ion may have a role in catalysis.</text>
</comment>
<evidence type="ECO:0000256" key="12">
    <source>
        <dbReference type="ARBA" id="ARBA00022801"/>
    </source>
</evidence>
<evidence type="ECO:0000256" key="21">
    <source>
        <dbReference type="SAM" id="MobiDB-lite"/>
    </source>
</evidence>
<comment type="catalytic activity">
    <reaction evidence="2 20">
        <text>a 1,2-diacyl-sn-glycero-3-phosphocholine + H2O = a 1-acyl-sn-glycero-3-phosphocholine + a fatty acid + H(+)</text>
        <dbReference type="Rhea" id="RHEA:15801"/>
        <dbReference type="ChEBI" id="CHEBI:15377"/>
        <dbReference type="ChEBI" id="CHEBI:15378"/>
        <dbReference type="ChEBI" id="CHEBI:28868"/>
        <dbReference type="ChEBI" id="CHEBI:57643"/>
        <dbReference type="ChEBI" id="CHEBI:58168"/>
        <dbReference type="EC" id="3.1.1.4"/>
    </reaction>
</comment>
<dbReference type="PANTHER" id="PTHR40457">
    <property type="entry name" value="PHOSPHOLIPASE A1"/>
    <property type="match status" value="1"/>
</dbReference>
<dbReference type="GO" id="GO:0009279">
    <property type="term" value="C:cell outer membrane"/>
    <property type="evidence" value="ECO:0007669"/>
    <property type="project" value="UniProtKB-SubCell"/>
</dbReference>
<evidence type="ECO:0000256" key="17">
    <source>
        <dbReference type="ARBA" id="ARBA00023237"/>
    </source>
</evidence>
<reference evidence="22 23" key="1">
    <citation type="submission" date="2014-06" db="EMBL/GenBank/DDBJ databases">
        <title>Whole Genome Sequences of Three Symbiotic Endozoicomonas Bacteria.</title>
        <authorList>
            <person name="Neave M.J."/>
            <person name="Apprill A."/>
            <person name="Voolstra C.R."/>
        </authorList>
    </citation>
    <scope>NUCLEOTIDE SEQUENCE [LARGE SCALE GENOMIC DNA]</scope>
    <source>
        <strain evidence="22 23">DSM 22380</strain>
    </source>
</reference>
<comment type="catalytic activity">
    <reaction evidence="1 20">
        <text>a 1,2-diacyl-sn-glycero-3-phosphocholine + H2O = a 2-acyl-sn-glycero-3-phosphocholine + a fatty acid + H(+)</text>
        <dbReference type="Rhea" id="RHEA:18689"/>
        <dbReference type="ChEBI" id="CHEBI:15377"/>
        <dbReference type="ChEBI" id="CHEBI:15378"/>
        <dbReference type="ChEBI" id="CHEBI:28868"/>
        <dbReference type="ChEBI" id="CHEBI:57643"/>
        <dbReference type="ChEBI" id="CHEBI:57875"/>
        <dbReference type="EC" id="3.1.1.32"/>
    </reaction>
</comment>
<evidence type="ECO:0000256" key="15">
    <source>
        <dbReference type="ARBA" id="ARBA00023098"/>
    </source>
</evidence>
<keyword evidence="10 19" id="KW-0479">Metal-binding</keyword>
<dbReference type="Pfam" id="PF02253">
    <property type="entry name" value="PLA1"/>
    <property type="match status" value="1"/>
</dbReference>
<dbReference type="AlphaFoldDB" id="A0A081K9R6"/>
<evidence type="ECO:0000313" key="23">
    <source>
        <dbReference type="Proteomes" id="UP000027997"/>
    </source>
</evidence>
<evidence type="ECO:0000256" key="11">
    <source>
        <dbReference type="ARBA" id="ARBA00022729"/>
    </source>
</evidence>
<keyword evidence="16" id="KW-0472">Membrane</keyword>
<dbReference type="GO" id="GO:0004623">
    <property type="term" value="F:phospholipase A2 activity"/>
    <property type="evidence" value="ECO:0007669"/>
    <property type="project" value="UniProtKB-EC"/>
</dbReference>
<keyword evidence="9" id="KW-0812">Transmembrane</keyword>
<evidence type="ECO:0000256" key="9">
    <source>
        <dbReference type="ARBA" id="ARBA00022692"/>
    </source>
</evidence>
<keyword evidence="23" id="KW-1185">Reference proteome</keyword>
<evidence type="ECO:0000256" key="7">
    <source>
        <dbReference type="ARBA" id="ARBA00021726"/>
    </source>
</evidence>
<feature type="active site" description="Nucleophile" evidence="18">
    <location>
        <position position="196"/>
    </location>
</feature>
<evidence type="ECO:0000256" key="6">
    <source>
        <dbReference type="ARBA" id="ARBA00013278"/>
    </source>
</evidence>
<dbReference type="InterPro" id="IPR003187">
    <property type="entry name" value="PLipase_A1"/>
</dbReference>
<evidence type="ECO:0000256" key="4">
    <source>
        <dbReference type="ARBA" id="ARBA00011702"/>
    </source>
</evidence>
<evidence type="ECO:0000256" key="2">
    <source>
        <dbReference type="ARBA" id="ARBA00001604"/>
    </source>
</evidence>
<feature type="binding site" description="in dimeric form" evidence="19">
    <location>
        <position position="158"/>
    </location>
    <ligand>
        <name>Ca(2+)</name>
        <dbReference type="ChEBI" id="CHEBI:29108"/>
        <label>1</label>
    </ligand>
</feature>
<evidence type="ECO:0000256" key="13">
    <source>
        <dbReference type="ARBA" id="ARBA00022837"/>
    </source>
</evidence>
<dbReference type="GO" id="GO:0005509">
    <property type="term" value="F:calcium ion binding"/>
    <property type="evidence" value="ECO:0007669"/>
    <property type="project" value="TreeGrafter"/>
</dbReference>
<dbReference type="eggNOG" id="COG2829">
    <property type="taxonomic scope" value="Bacteria"/>
</dbReference>
<evidence type="ECO:0000256" key="19">
    <source>
        <dbReference type="PIRSR" id="PIRSR603187-2"/>
    </source>
</evidence>
<comment type="subunit">
    <text evidence="4 20">Homodimer; dimerization is reversible, and the dimeric form is the active one.</text>
</comment>
<dbReference type="PANTHER" id="PTHR40457:SF1">
    <property type="entry name" value="PHOSPHOLIPASE A1"/>
    <property type="match status" value="1"/>
</dbReference>
<keyword evidence="11" id="KW-0732">Signal</keyword>
<dbReference type="GO" id="GO:0008970">
    <property type="term" value="F:phospholipase A1 activity"/>
    <property type="evidence" value="ECO:0007669"/>
    <property type="project" value="UniProtKB-EC"/>
</dbReference>
<dbReference type="SUPFAM" id="SSF56931">
    <property type="entry name" value="Outer membrane phospholipase A (OMPLA)"/>
    <property type="match status" value="1"/>
</dbReference>
<dbReference type="PRINTS" id="PR01486">
    <property type="entry name" value="PHPHLIPASEA1"/>
</dbReference>
<dbReference type="CDD" id="cd00541">
    <property type="entry name" value="OMPLA"/>
    <property type="match status" value="1"/>
</dbReference>
<gene>
    <name evidence="22" type="ORF">GV64_09180</name>
</gene>
<evidence type="ECO:0000256" key="10">
    <source>
        <dbReference type="ARBA" id="ARBA00022723"/>
    </source>
</evidence>
<keyword evidence="17 20" id="KW-0998">Cell outer membrane</keyword>
<keyword evidence="8" id="KW-1134">Transmembrane beta strand</keyword>
<feature type="binding site" description="in dimeric form" evidence="19">
    <location>
        <position position="199"/>
    </location>
    <ligand>
        <name>Ca(2+)</name>
        <dbReference type="ChEBI" id="CHEBI:29108"/>
        <label>1</label>
    </ligand>
</feature>
<dbReference type="EC" id="3.1.1.4" evidence="6 20"/>
<evidence type="ECO:0000256" key="3">
    <source>
        <dbReference type="ARBA" id="ARBA00010525"/>
    </source>
</evidence>
<feature type="binding site" description="in dimeric form" evidence="19">
    <location>
        <position position="248"/>
    </location>
    <ligand>
        <name>Ca(2+)</name>
        <dbReference type="ChEBI" id="CHEBI:29108"/>
        <label>1</label>
    </ligand>
</feature>
<dbReference type="Gene3D" id="2.40.230.10">
    <property type="entry name" value="Phospholipase A1"/>
    <property type="match status" value="1"/>
</dbReference>
<comment type="subcellular location">
    <subcellularLocation>
        <location evidence="20">Cell outer membrane</location>
        <topology evidence="20">Multi-pass membrane protein</topology>
    </subcellularLocation>
    <text evidence="20">One of the very few enzymes located there.</text>
</comment>
<name>A0A081K9R6_9GAMM</name>
<sequence length="334" mass="38436">MTSLTREKGTVLSVLTLCLLPVTAYSDTYEDCLFKQLKEGDDSLTLAEIRQQCQTSTEKEPVEVESVVEQRVQEEEETLDNRFAITPHRPNYLLPISYNKSPNETPFEVQNIDNFSSTEIKFQLSVKAPLAQGVFNGYGDIYVAYTNTSWWQAYNSNSAPFRETNHEPEVFMVFPTEYQLWGFDLNGVAAGITHQSNGRSGELSRSWNRIYAQFIFSRDNFAVSIKPWWRIPEPEKEPGQENSSKGDDNPDIEKYMGHGELHLGYQIQEHNLGMTLRNNLRRDNKGAVQLDWSFPINKRFRGYIQYFNGYGESLIDYNDSANRLSVGVMLTDWL</sequence>
<accession>A0A081K9R6</accession>
<feature type="region of interest" description="Disordered" evidence="21">
    <location>
        <begin position="232"/>
        <end position="253"/>
    </location>
</feature>
<evidence type="ECO:0000256" key="14">
    <source>
        <dbReference type="ARBA" id="ARBA00022963"/>
    </source>
</evidence>
<dbReference type="Proteomes" id="UP000027997">
    <property type="component" value="Unassembled WGS sequence"/>
</dbReference>
<dbReference type="RefSeq" id="WP_020580473.1">
    <property type="nucleotide sequence ID" value="NZ_JOJP01000001.1"/>
</dbReference>
<keyword evidence="13 19" id="KW-0106">Calcium</keyword>
<comment type="similarity">
    <text evidence="3 20">Belongs to the phospholipase A1 family.</text>
</comment>
<evidence type="ECO:0000256" key="5">
    <source>
        <dbReference type="ARBA" id="ARBA00013179"/>
    </source>
</evidence>
<dbReference type="STRING" id="305900.GV64_09180"/>
<dbReference type="EC" id="3.1.1.32" evidence="5 20"/>
<feature type="binding site" description="in monomeric form" evidence="19">
    <location>
        <position position="204"/>
    </location>
    <ligand>
        <name>Ca(2+)</name>
        <dbReference type="ChEBI" id="CHEBI:29108"/>
        <label>3</label>
    </ligand>
</feature>
<proteinExistence type="inferred from homology"/>
<dbReference type="EMBL" id="JOJP01000001">
    <property type="protein sequence ID" value="KEI70892.1"/>
    <property type="molecule type" value="Genomic_DNA"/>
</dbReference>
<comment type="caution">
    <text evidence="22">The sequence shown here is derived from an EMBL/GenBank/DDBJ whole genome shotgun (WGS) entry which is preliminary data.</text>
</comment>